<organism evidence="1 2">
    <name type="scientific">Clonorchis sinensis</name>
    <name type="common">Chinese liver fluke</name>
    <dbReference type="NCBI Taxonomy" id="79923"/>
    <lineage>
        <taxon>Eukaryota</taxon>
        <taxon>Metazoa</taxon>
        <taxon>Spiralia</taxon>
        <taxon>Lophotrochozoa</taxon>
        <taxon>Platyhelminthes</taxon>
        <taxon>Trematoda</taxon>
        <taxon>Digenea</taxon>
        <taxon>Opisthorchiida</taxon>
        <taxon>Opisthorchiata</taxon>
        <taxon>Opisthorchiidae</taxon>
        <taxon>Clonorchis</taxon>
    </lineage>
</organism>
<reference evidence="1 2" key="1">
    <citation type="journal article" date="2018" name="Biotechnol. Adv.">
        <title>Improved genomic resources and new bioinformatic workflow for the carcinogenic parasite Clonorchis sinensis: Biotechnological implications.</title>
        <authorList>
            <person name="Wang D."/>
            <person name="Korhonen P.K."/>
            <person name="Gasser R.B."/>
            <person name="Young N.D."/>
        </authorList>
    </citation>
    <scope>NUCLEOTIDE SEQUENCE [LARGE SCALE GENOMIC DNA]</scope>
    <source>
        <strain evidence="1">Cs-k2</strain>
    </source>
</reference>
<dbReference type="InParanoid" id="A0A3R7D683"/>
<accession>A0A3R7D683</accession>
<protein>
    <submittedName>
        <fullName evidence="1">Uncharacterized protein</fullName>
    </submittedName>
</protein>
<evidence type="ECO:0000313" key="1">
    <source>
        <dbReference type="EMBL" id="KAG5444174.1"/>
    </source>
</evidence>
<gene>
    <name evidence="1" type="ORF">CSKR_101664</name>
</gene>
<proteinExistence type="predicted"/>
<name>A0A3R7D683_CLOSI</name>
<comment type="caution">
    <text evidence="1">The sequence shown here is derived from an EMBL/GenBank/DDBJ whole genome shotgun (WGS) entry which is preliminary data.</text>
</comment>
<dbReference type="Proteomes" id="UP000286415">
    <property type="component" value="Unassembled WGS sequence"/>
</dbReference>
<evidence type="ECO:0000313" key="2">
    <source>
        <dbReference type="Proteomes" id="UP000286415"/>
    </source>
</evidence>
<dbReference type="AlphaFoldDB" id="A0A3R7D683"/>
<keyword evidence="2" id="KW-1185">Reference proteome</keyword>
<reference evidence="1 2" key="2">
    <citation type="journal article" date="2021" name="Genomics">
        <title>High-quality reference genome for Clonorchis sinensis.</title>
        <authorList>
            <person name="Young N.D."/>
            <person name="Stroehlein A.J."/>
            <person name="Kinkar L."/>
            <person name="Wang T."/>
            <person name="Sohn W.M."/>
            <person name="Chang B.C.H."/>
            <person name="Kaur P."/>
            <person name="Weisz D."/>
            <person name="Dudchenko O."/>
            <person name="Aiden E.L."/>
            <person name="Korhonen P.K."/>
            <person name="Gasser R.B."/>
        </authorList>
    </citation>
    <scope>NUCLEOTIDE SEQUENCE [LARGE SCALE GENOMIC DNA]</scope>
    <source>
        <strain evidence="1">Cs-k2</strain>
    </source>
</reference>
<dbReference type="EMBL" id="NIRI02000056">
    <property type="protein sequence ID" value="KAG5444174.1"/>
    <property type="molecule type" value="Genomic_DNA"/>
</dbReference>
<sequence>MLYSSYERLGTKRVLQLSDYYHTLFKAINQIRAHTDSHSDVDSITVWLSSFALYRDFRQIKVYAQIGNLNVLHQAASFFSCYDIGDIVIHVYTKCTTHKVAENSLTKNLTKQTNKRNVVCCYKGEL</sequence>